<name>A0P5S8_9PROT</name>
<proteinExistence type="predicted"/>
<dbReference type="PIRSF" id="PIRSF006162">
    <property type="entry name" value="PgpA"/>
    <property type="match status" value="1"/>
</dbReference>
<keyword evidence="1" id="KW-0460">Magnesium</keyword>
<feature type="transmembrane region" description="Helical" evidence="2">
    <location>
        <begin position="86"/>
        <end position="113"/>
    </location>
</feature>
<keyword evidence="1" id="KW-1208">Phospholipid metabolism</keyword>
<comment type="pathway">
    <text evidence="1">Phospholipid metabolism; phosphatidylglycerol biosynthesis; phosphatidylglycerol from CDP-diacylglycerol: step 2/2.</text>
</comment>
<keyword evidence="1" id="KW-0378">Hydrolase</keyword>
<organism evidence="4 5">
    <name type="scientific">Methylophilales bacterium HTCC2181</name>
    <dbReference type="NCBI Taxonomy" id="383631"/>
    <lineage>
        <taxon>Bacteria</taxon>
        <taxon>Pseudomonadati</taxon>
        <taxon>Pseudomonadota</taxon>
        <taxon>Betaproteobacteria</taxon>
        <taxon>Nitrosomonadales</taxon>
        <taxon>OM43 clade</taxon>
    </lineage>
</organism>
<keyword evidence="1 2" id="KW-0812">Transmembrane</keyword>
<dbReference type="PANTHER" id="PTHR36305:SF1">
    <property type="entry name" value="PHOSPHATIDYLGLYCEROPHOSPHATASE A"/>
    <property type="match status" value="1"/>
</dbReference>
<evidence type="ECO:0000256" key="1">
    <source>
        <dbReference type="PIRNR" id="PIRNR006162"/>
    </source>
</evidence>
<dbReference type="CDD" id="cd06971">
    <property type="entry name" value="PgpA"/>
    <property type="match status" value="1"/>
</dbReference>
<feature type="transmembrane region" description="Helical" evidence="2">
    <location>
        <begin position="133"/>
        <end position="155"/>
    </location>
</feature>
<evidence type="ECO:0000313" key="4">
    <source>
        <dbReference type="EMBL" id="EAV46888.1"/>
    </source>
</evidence>
<dbReference type="UniPathway" id="UPA00084">
    <property type="reaction ID" value="UER00504"/>
</dbReference>
<gene>
    <name evidence="4" type="ORF">MB2181_02405</name>
</gene>
<dbReference type="GO" id="GO:0046872">
    <property type="term" value="F:metal ion binding"/>
    <property type="evidence" value="ECO:0007669"/>
    <property type="project" value="UniProtKB-KW"/>
</dbReference>
<dbReference type="PANTHER" id="PTHR36305">
    <property type="entry name" value="PHOSPHATIDYLGLYCEROPHOSPHATASE A"/>
    <property type="match status" value="1"/>
</dbReference>
<keyword evidence="1" id="KW-0442">Lipid degradation</keyword>
<comment type="cofactor">
    <cofactor evidence="1">
        <name>Mg(2+)</name>
        <dbReference type="ChEBI" id="CHEBI:18420"/>
    </cofactor>
</comment>
<keyword evidence="5" id="KW-1185">Reference proteome</keyword>
<dbReference type="OrthoDB" id="9804091at2"/>
<accession>A0P5S8</accession>
<protein>
    <recommendedName>
        <fullName evidence="1">Phosphatidylglycerophosphatase A</fullName>
        <ecNumber evidence="1">3.1.3.27</ecNumber>
    </recommendedName>
    <alternativeName>
        <fullName evidence="1">Phosphatidylglycerolphosphate phosphatase A</fullName>
    </alternativeName>
</protein>
<dbReference type="EMBL" id="AAUX01000001">
    <property type="protein sequence ID" value="EAV46888.1"/>
    <property type="molecule type" value="Genomic_DNA"/>
</dbReference>
<dbReference type="Proteomes" id="UP000054262">
    <property type="component" value="Unassembled WGS sequence"/>
</dbReference>
<dbReference type="Pfam" id="PF04608">
    <property type="entry name" value="PgpA"/>
    <property type="match status" value="1"/>
</dbReference>
<comment type="subcellular location">
    <subcellularLocation>
        <location evidence="1">Cell inner membrane</location>
        <topology evidence="1">Multi-pass membrane protein</topology>
    </subcellularLocation>
</comment>
<reference evidence="4 5" key="1">
    <citation type="submission" date="2006-11" db="EMBL/GenBank/DDBJ databases">
        <authorList>
            <person name="Giovannoni S."/>
            <person name="Vergin K."/>
            <person name="Ferriera S."/>
            <person name="Johnson J."/>
            <person name="Kravitz S."/>
            <person name="Beeson K."/>
            <person name="Sutton G."/>
            <person name="Rogers Y.-H."/>
            <person name="Friedman R."/>
            <person name="Frazier M."/>
            <person name="Venter J.C."/>
        </authorList>
    </citation>
    <scope>NUCLEOTIDE SEQUENCE [LARGE SCALE GENOMIC DNA]</scope>
    <source>
        <strain evidence="4 5">HTCC2181</strain>
    </source>
</reference>
<feature type="domain" description="YutG/PgpA" evidence="3">
    <location>
        <begin position="15"/>
        <end position="152"/>
    </location>
</feature>
<dbReference type="EC" id="3.1.3.27" evidence="1"/>
<comment type="caution">
    <text evidence="4">The sequence shown here is derived from an EMBL/GenBank/DDBJ whole genome shotgun (WGS) entry which is preliminary data.</text>
</comment>
<dbReference type="GO" id="GO:0006655">
    <property type="term" value="P:phosphatidylglycerol biosynthetic process"/>
    <property type="evidence" value="ECO:0007669"/>
    <property type="project" value="UniProtKB-UniPathway"/>
</dbReference>
<keyword evidence="1" id="KW-0997">Cell inner membrane</keyword>
<dbReference type="GO" id="GO:0008962">
    <property type="term" value="F:phosphatidylglycerophosphatase activity"/>
    <property type="evidence" value="ECO:0007669"/>
    <property type="project" value="UniProtKB-EC"/>
</dbReference>
<keyword evidence="1" id="KW-0595">Phospholipid degradation</keyword>
<dbReference type="GO" id="GO:0005886">
    <property type="term" value="C:plasma membrane"/>
    <property type="evidence" value="ECO:0007669"/>
    <property type="project" value="UniProtKB-SubCell"/>
</dbReference>
<keyword evidence="1" id="KW-0479">Metal-binding</keyword>
<evidence type="ECO:0000256" key="2">
    <source>
        <dbReference type="SAM" id="Phobius"/>
    </source>
</evidence>
<dbReference type="AlphaFoldDB" id="A0P5S8"/>
<dbReference type="InterPro" id="IPR026037">
    <property type="entry name" value="PgpA"/>
</dbReference>
<comment type="catalytic activity">
    <reaction evidence="1">
        <text>a 1,2-diacyl-sn-glycero-3-phospho-(1'-sn-glycero-3'-phosphate) + H2O = a 1,2-diacyl-sn-glycero-3-phospho-(1'-sn-glycerol) + phosphate</text>
        <dbReference type="Rhea" id="RHEA:33751"/>
        <dbReference type="ChEBI" id="CHEBI:15377"/>
        <dbReference type="ChEBI" id="CHEBI:43474"/>
        <dbReference type="ChEBI" id="CHEBI:60110"/>
        <dbReference type="ChEBI" id="CHEBI:64716"/>
        <dbReference type="EC" id="3.1.3.27"/>
    </reaction>
</comment>
<evidence type="ECO:0000313" key="5">
    <source>
        <dbReference type="Proteomes" id="UP000054262"/>
    </source>
</evidence>
<dbReference type="SUPFAM" id="SSF101307">
    <property type="entry name" value="YutG-like"/>
    <property type="match status" value="1"/>
</dbReference>
<dbReference type="InterPro" id="IPR036681">
    <property type="entry name" value="PgpA-like_sf"/>
</dbReference>
<comment type="function">
    <text evidence="1">Lipid phosphatase which dephosphorylates phosphatidylglycerophosphate (PGP) to phosphatidylglycerol (PG).</text>
</comment>
<keyword evidence="2" id="KW-1133">Transmembrane helix</keyword>
<sequence length="159" mass="17549">MVDIKFLIGSFWHLLALGFGSGLSKKAPGTLGSLIAFPLYGLISPLSIEIQLGFVVTLFFLGIHASDITSRRLKLKDPSCIVIDEIVAMMLILIFIEPDAVSFVIAFILFRFFDIKKPFPISWIEKKFTGGLGIMLDDIAAAVPCLIIMQLFYIANHAV</sequence>
<feature type="transmembrane region" description="Helical" evidence="2">
    <location>
        <begin position="42"/>
        <end position="65"/>
    </location>
</feature>
<keyword evidence="1" id="KW-1003">Cell membrane</keyword>
<keyword evidence="1" id="KW-0443">Lipid metabolism</keyword>
<keyword evidence="1 2" id="KW-0472">Membrane</keyword>
<dbReference type="InterPro" id="IPR007686">
    <property type="entry name" value="YutG/PgpA"/>
</dbReference>
<dbReference type="GO" id="GO:0009395">
    <property type="term" value="P:phospholipid catabolic process"/>
    <property type="evidence" value="ECO:0007669"/>
    <property type="project" value="UniProtKB-KW"/>
</dbReference>
<evidence type="ECO:0000259" key="3">
    <source>
        <dbReference type="Pfam" id="PF04608"/>
    </source>
</evidence>